<organism evidence="2 3">
    <name type="scientific">Austropuccinia psidii MF-1</name>
    <dbReference type="NCBI Taxonomy" id="1389203"/>
    <lineage>
        <taxon>Eukaryota</taxon>
        <taxon>Fungi</taxon>
        <taxon>Dikarya</taxon>
        <taxon>Basidiomycota</taxon>
        <taxon>Pucciniomycotina</taxon>
        <taxon>Pucciniomycetes</taxon>
        <taxon>Pucciniales</taxon>
        <taxon>Sphaerophragmiaceae</taxon>
        <taxon>Austropuccinia</taxon>
    </lineage>
</organism>
<keyword evidence="3" id="KW-1185">Reference proteome</keyword>
<gene>
    <name evidence="2" type="ORF">O181_001885</name>
</gene>
<comment type="caution">
    <text evidence="2">The sequence shown here is derived from an EMBL/GenBank/DDBJ whole genome shotgun (WGS) entry which is preliminary data.</text>
</comment>
<sequence length="208" mass="23276">MFIALCDGGTQCFLLPVTHGSSSRFRCGCKKSPPPQASRCKVLGLQYSMSKRRNSQGQLEPQTLRLRVPLSMSQLVSSLSPSTPCKAYAEFIESGLKKIRDFKNSHRRPFALLFESVDDHLSKRLFMGQRELLEQSCKRRKLEEDLSGCVSPAEAAPTPLDSTSTWTMYEEEEDEEPTRSIGGELCDGNSEGILDHSVDKENIGFDHQ</sequence>
<feature type="compositionally biased region" description="Basic and acidic residues" evidence="1">
    <location>
        <begin position="193"/>
        <end position="208"/>
    </location>
</feature>
<evidence type="ECO:0000256" key="1">
    <source>
        <dbReference type="SAM" id="MobiDB-lite"/>
    </source>
</evidence>
<dbReference type="Proteomes" id="UP000765509">
    <property type="component" value="Unassembled WGS sequence"/>
</dbReference>
<reference evidence="2" key="1">
    <citation type="submission" date="2021-03" db="EMBL/GenBank/DDBJ databases">
        <title>Draft genome sequence of rust myrtle Austropuccinia psidii MF-1, a brazilian biotype.</title>
        <authorList>
            <person name="Quecine M.C."/>
            <person name="Pachon D.M.R."/>
            <person name="Bonatelli M.L."/>
            <person name="Correr F.H."/>
            <person name="Franceschini L.M."/>
            <person name="Leite T.F."/>
            <person name="Margarido G.R.A."/>
            <person name="Almeida C.A."/>
            <person name="Ferrarezi J.A."/>
            <person name="Labate C.A."/>
        </authorList>
    </citation>
    <scope>NUCLEOTIDE SEQUENCE</scope>
    <source>
        <strain evidence="2">MF-1</strain>
    </source>
</reference>
<dbReference type="EMBL" id="AVOT02000296">
    <property type="protein sequence ID" value="MBW0462170.1"/>
    <property type="molecule type" value="Genomic_DNA"/>
</dbReference>
<name>A0A9Q3BBD8_9BASI</name>
<proteinExistence type="predicted"/>
<protein>
    <submittedName>
        <fullName evidence="2">Uncharacterized protein</fullName>
    </submittedName>
</protein>
<evidence type="ECO:0000313" key="3">
    <source>
        <dbReference type="Proteomes" id="UP000765509"/>
    </source>
</evidence>
<feature type="region of interest" description="Disordered" evidence="1">
    <location>
        <begin position="148"/>
        <end position="208"/>
    </location>
</feature>
<accession>A0A9Q3BBD8</accession>
<dbReference type="AlphaFoldDB" id="A0A9Q3BBD8"/>
<evidence type="ECO:0000313" key="2">
    <source>
        <dbReference type="EMBL" id="MBW0462170.1"/>
    </source>
</evidence>